<keyword evidence="1" id="KW-0677">Repeat</keyword>
<dbReference type="Gene3D" id="3.40.50.300">
    <property type="entry name" value="P-loop containing nucleotide triphosphate hydrolases"/>
    <property type="match status" value="1"/>
</dbReference>
<accession>A0A8E2JAB9</accession>
<protein>
    <recommendedName>
        <fullName evidence="6">NACHT domain-containing protein</fullName>
    </recommendedName>
</protein>
<dbReference type="PANTHER" id="PTHR10039">
    <property type="entry name" value="AMELOGENIN"/>
    <property type="match status" value="1"/>
</dbReference>
<dbReference type="OrthoDB" id="195446at2759"/>
<evidence type="ECO:0000259" key="2">
    <source>
        <dbReference type="Pfam" id="PF22939"/>
    </source>
</evidence>
<evidence type="ECO:0000313" key="4">
    <source>
        <dbReference type="EMBL" id="OCK75168.1"/>
    </source>
</evidence>
<evidence type="ECO:0008006" key="6">
    <source>
        <dbReference type="Google" id="ProtNLM"/>
    </source>
</evidence>
<dbReference type="PANTHER" id="PTHR10039:SF15">
    <property type="entry name" value="NACHT DOMAIN-CONTAINING PROTEIN"/>
    <property type="match status" value="1"/>
</dbReference>
<keyword evidence="5" id="KW-1185">Reference proteome</keyword>
<feature type="domain" description="Nephrocystin 3-like N-terminal" evidence="3">
    <location>
        <begin position="1"/>
        <end position="142"/>
    </location>
</feature>
<dbReference type="Pfam" id="PF22939">
    <property type="entry name" value="WHD_GPIID"/>
    <property type="match status" value="1"/>
</dbReference>
<dbReference type="InterPro" id="IPR056884">
    <property type="entry name" value="NPHP3-like_N"/>
</dbReference>
<evidence type="ECO:0000256" key="1">
    <source>
        <dbReference type="ARBA" id="ARBA00022737"/>
    </source>
</evidence>
<dbReference type="InterPro" id="IPR027417">
    <property type="entry name" value="P-loop_NTPase"/>
</dbReference>
<name>A0A8E2JAB9_9PEZI</name>
<dbReference type="InterPro" id="IPR054471">
    <property type="entry name" value="GPIID_WHD"/>
</dbReference>
<gene>
    <name evidence="4" type="ORF">K432DRAFT_178875</name>
</gene>
<dbReference type="Pfam" id="PF24883">
    <property type="entry name" value="NPHP3_N"/>
    <property type="match status" value="1"/>
</dbReference>
<dbReference type="SUPFAM" id="SSF52540">
    <property type="entry name" value="P-loop containing nucleoside triphosphate hydrolases"/>
    <property type="match status" value="1"/>
</dbReference>
<feature type="domain" description="GPI inositol-deacylase winged helix" evidence="2">
    <location>
        <begin position="248"/>
        <end position="324"/>
    </location>
</feature>
<proteinExistence type="predicted"/>
<evidence type="ECO:0000259" key="3">
    <source>
        <dbReference type="Pfam" id="PF24883"/>
    </source>
</evidence>
<reference evidence="4 5" key="1">
    <citation type="journal article" date="2016" name="Nat. Commun.">
        <title>Ectomycorrhizal ecology is imprinted in the genome of the dominant symbiotic fungus Cenococcum geophilum.</title>
        <authorList>
            <consortium name="DOE Joint Genome Institute"/>
            <person name="Peter M."/>
            <person name="Kohler A."/>
            <person name="Ohm R.A."/>
            <person name="Kuo A."/>
            <person name="Krutzmann J."/>
            <person name="Morin E."/>
            <person name="Arend M."/>
            <person name="Barry K.W."/>
            <person name="Binder M."/>
            <person name="Choi C."/>
            <person name="Clum A."/>
            <person name="Copeland A."/>
            <person name="Grisel N."/>
            <person name="Haridas S."/>
            <person name="Kipfer T."/>
            <person name="LaButti K."/>
            <person name="Lindquist E."/>
            <person name="Lipzen A."/>
            <person name="Maire R."/>
            <person name="Meier B."/>
            <person name="Mihaltcheva S."/>
            <person name="Molinier V."/>
            <person name="Murat C."/>
            <person name="Poggeler S."/>
            <person name="Quandt C.A."/>
            <person name="Sperisen C."/>
            <person name="Tritt A."/>
            <person name="Tisserant E."/>
            <person name="Crous P.W."/>
            <person name="Henrissat B."/>
            <person name="Nehls U."/>
            <person name="Egli S."/>
            <person name="Spatafora J.W."/>
            <person name="Grigoriev I.V."/>
            <person name="Martin F.M."/>
        </authorList>
    </citation>
    <scope>NUCLEOTIDE SEQUENCE [LARGE SCALE GENOMIC DNA]</scope>
    <source>
        <strain evidence="4 5">CBS 459.81</strain>
    </source>
</reference>
<dbReference type="Proteomes" id="UP000250266">
    <property type="component" value="Unassembled WGS sequence"/>
</dbReference>
<evidence type="ECO:0000313" key="5">
    <source>
        <dbReference type="Proteomes" id="UP000250266"/>
    </source>
</evidence>
<dbReference type="AlphaFoldDB" id="A0A8E2JAB9"/>
<organism evidence="4 5">
    <name type="scientific">Lepidopterella palustris CBS 459.81</name>
    <dbReference type="NCBI Taxonomy" id="1314670"/>
    <lineage>
        <taxon>Eukaryota</taxon>
        <taxon>Fungi</taxon>
        <taxon>Dikarya</taxon>
        <taxon>Ascomycota</taxon>
        <taxon>Pezizomycotina</taxon>
        <taxon>Dothideomycetes</taxon>
        <taxon>Pleosporomycetidae</taxon>
        <taxon>Mytilinidiales</taxon>
        <taxon>Argynnaceae</taxon>
        <taxon>Lepidopterella</taxon>
    </lineage>
</organism>
<dbReference type="EMBL" id="KV745354">
    <property type="protein sequence ID" value="OCK75168.1"/>
    <property type="molecule type" value="Genomic_DNA"/>
</dbReference>
<sequence length="401" mass="44846">MPGAGKTMVAAIAINHICTTAPLDDVGLAYAFCNYKAQADQSALSLLSALLRQLVESRTYIADPVIELYNRHTKQKTRPVLDEVTQALKTACSSYRRVYIIVDALDECADDWTDGNSVRGRLIYELRGLQAGDGIRLLCTSRSIPEITQAFDSDLTVEVRASKDGVERFVATRISPKYDAQLKTEIVSKIAVAADGMFLLARLYTELLWGKETKKDVLRILAKLPQGLAALDDAYDKALKQIDEQVEAYRLLARRVISWITSARRPLTVRELCYAVSIDGEDKSLDVDDVYRVETVTSVCAGLVTVDKDRGIINLVHYTTQKYFERMLSAWDPGAQEEIAVTCLTYLSFDVFRNRSPHDDSKFDQRLAEDVFFDYAAHLLERACTTGREDCPTSSLGLPMQ</sequence>